<dbReference type="Proteomes" id="UP000095280">
    <property type="component" value="Unplaced"/>
</dbReference>
<evidence type="ECO:0000256" key="1">
    <source>
        <dbReference type="SAM" id="SignalP"/>
    </source>
</evidence>
<keyword evidence="1" id="KW-0732">Signal</keyword>
<evidence type="ECO:0000313" key="2">
    <source>
        <dbReference type="Proteomes" id="UP000095280"/>
    </source>
</evidence>
<feature type="chain" id="PRO_5009321022" evidence="1">
    <location>
        <begin position="25"/>
        <end position="486"/>
    </location>
</feature>
<organism evidence="2 3">
    <name type="scientific">Macrostomum lignano</name>
    <dbReference type="NCBI Taxonomy" id="282301"/>
    <lineage>
        <taxon>Eukaryota</taxon>
        <taxon>Metazoa</taxon>
        <taxon>Spiralia</taxon>
        <taxon>Lophotrochozoa</taxon>
        <taxon>Platyhelminthes</taxon>
        <taxon>Rhabditophora</taxon>
        <taxon>Macrostomorpha</taxon>
        <taxon>Macrostomida</taxon>
        <taxon>Macrostomidae</taxon>
        <taxon>Macrostomum</taxon>
    </lineage>
</organism>
<dbReference type="AlphaFoldDB" id="A0A1I8IHD9"/>
<dbReference type="WBParaSite" id="maker-uti_cns_0012594-snap-gene-0.3-mRNA-1">
    <property type="protein sequence ID" value="maker-uti_cns_0012594-snap-gene-0.3-mRNA-1"/>
    <property type="gene ID" value="maker-uti_cns_0012594-snap-gene-0.3"/>
</dbReference>
<name>A0A1I8IHD9_9PLAT</name>
<keyword evidence="2" id="KW-1185">Reference proteome</keyword>
<accession>A0A1I8IHD9</accession>
<sequence>RAAKRTSGCDKVLDVLVLPCLAAAVQKVQDDLAAKAVTDNHDGLVAVGCPFDRLGLAEARDHDAHSVIVTITGVLKAAAPEAAAVSHTKPSAKQWIMFEWSRVAKRVKSNWAATNRATVRPQLYLDYRGRTTFGIQVSYSQTPLALAVQFHQWDTFKRLVQSAASHPEAQQRMLVASSCSARLSGTRRCSTRDFGNALELLVWSLTQAQYCPSHLTECELLELFRLTVRQSGANQIRLPQQLLQRLCHAAMLDLVYRNGAAVHRIEASTALHRCALAALKCLAQHGMLMRYRDCWQAPSELPSLHRACCPSLIGRQLSLYHLLLCFLTDSASVRELRSSRRLRLLLCLLLNAIYGDGVSLPDSVFELADSATSCTRLFWRYYAVIKGRPDAPAIDWADFNALSSAHRRFKRFCNKQPIRLAILARNAVRKRLLDCLAALSNSTGNFAGSVARLPLKRRLRQAVEFMDEKYLDDEISGILVRIGCAN</sequence>
<proteinExistence type="predicted"/>
<protein>
    <submittedName>
        <fullName evidence="3">Mab-21 domain-containing protein</fullName>
    </submittedName>
</protein>
<feature type="signal peptide" evidence="1">
    <location>
        <begin position="1"/>
        <end position="24"/>
    </location>
</feature>
<reference evidence="3" key="1">
    <citation type="submission" date="2016-11" db="UniProtKB">
        <authorList>
            <consortium name="WormBaseParasite"/>
        </authorList>
    </citation>
    <scope>IDENTIFICATION</scope>
</reference>
<evidence type="ECO:0000313" key="3">
    <source>
        <dbReference type="WBParaSite" id="maker-uti_cns_0012594-snap-gene-0.3-mRNA-1"/>
    </source>
</evidence>